<dbReference type="SUPFAM" id="SSF55811">
    <property type="entry name" value="Nudix"/>
    <property type="match status" value="1"/>
</dbReference>
<evidence type="ECO:0000256" key="4">
    <source>
        <dbReference type="ARBA" id="ARBA00015552"/>
    </source>
</evidence>
<proteinExistence type="inferred from homology"/>
<evidence type="ECO:0000313" key="11">
    <source>
        <dbReference type="Proteomes" id="UP001237737"/>
    </source>
</evidence>
<keyword evidence="5 7" id="KW-0378">Hydrolase</keyword>
<accession>A0ABT9SZD7</accession>
<evidence type="ECO:0000256" key="2">
    <source>
        <dbReference type="ARBA" id="ARBA00007608"/>
    </source>
</evidence>
<comment type="caution">
    <text evidence="10">The sequence shown here is derived from an EMBL/GenBank/DDBJ whole genome shotgun (WGS) entry which is preliminary data.</text>
</comment>
<dbReference type="PANTHER" id="PTHR43222">
    <property type="entry name" value="NUDIX HYDROLASE 23"/>
    <property type="match status" value="1"/>
</dbReference>
<comment type="subunit">
    <text evidence="3 8">Monomer.</text>
</comment>
<evidence type="ECO:0000313" key="10">
    <source>
        <dbReference type="EMBL" id="MDQ0010370.1"/>
    </source>
</evidence>
<dbReference type="PROSITE" id="PS51462">
    <property type="entry name" value="NUDIX"/>
    <property type="match status" value="1"/>
</dbReference>
<evidence type="ECO:0000256" key="3">
    <source>
        <dbReference type="ARBA" id="ARBA00011245"/>
    </source>
</evidence>
<dbReference type="RefSeq" id="WP_430539354.1">
    <property type="nucleotide sequence ID" value="NZ_JAUSSK010000003.1"/>
</dbReference>
<feature type="domain" description="Nudix hydrolase" evidence="9">
    <location>
        <begin position="25"/>
        <end position="155"/>
    </location>
</feature>
<evidence type="ECO:0000256" key="1">
    <source>
        <dbReference type="ARBA" id="ARBA00001946"/>
    </source>
</evidence>
<dbReference type="InterPro" id="IPR000086">
    <property type="entry name" value="NUDIX_hydrolase_dom"/>
</dbReference>
<comment type="similarity">
    <text evidence="2 8">Belongs to the Nudix hydrolase family. NudJ subfamily.</text>
</comment>
<dbReference type="EMBL" id="JAUSSK010000003">
    <property type="protein sequence ID" value="MDQ0010370.1"/>
    <property type="molecule type" value="Genomic_DNA"/>
</dbReference>
<keyword evidence="11" id="KW-1185">Reference proteome</keyword>
<keyword evidence="6 8" id="KW-0460">Magnesium</keyword>
<dbReference type="InterPro" id="IPR033713">
    <property type="entry name" value="NudJ"/>
</dbReference>
<evidence type="ECO:0000256" key="7">
    <source>
        <dbReference type="RuleBase" id="RU003476"/>
    </source>
</evidence>
<dbReference type="PRINTS" id="PR00502">
    <property type="entry name" value="NUDIXFAMILY"/>
</dbReference>
<dbReference type="PANTHER" id="PTHR43222:SF11">
    <property type="entry name" value="PHOSPHATASE NUDJ"/>
    <property type="match status" value="1"/>
</dbReference>
<dbReference type="PROSITE" id="PS00893">
    <property type="entry name" value="NUDIX_BOX"/>
    <property type="match status" value="1"/>
</dbReference>
<dbReference type="InterPro" id="IPR020476">
    <property type="entry name" value="Nudix_hydrolase"/>
</dbReference>
<dbReference type="Gene3D" id="3.90.79.10">
    <property type="entry name" value="Nucleoside Triphosphate Pyrophosphohydrolase"/>
    <property type="match status" value="1"/>
</dbReference>
<sequence>MPFSRATYLIKPMPQTPSSAENVWCPRVTAACVVARGDRYLIVEEEVAGELAYNQPAGHLDPGETLQAAAVRETLEETGYGIDLDSFIGAWQWVNPEHGEQVLRFAFAGHVTSHDVARPLDTGVRRTLWLRRDEIEALGARLRSPLILQTIDAWLDGRRLPLDTVSSLLPEVSG</sequence>
<dbReference type="EC" id="3.6.1.-" evidence="8"/>
<organism evidence="10 11">
    <name type="scientific">Luteibacter jiangsuensis</name>
    <dbReference type="NCBI Taxonomy" id="637577"/>
    <lineage>
        <taxon>Bacteria</taxon>
        <taxon>Pseudomonadati</taxon>
        <taxon>Pseudomonadota</taxon>
        <taxon>Gammaproteobacteria</taxon>
        <taxon>Lysobacterales</taxon>
        <taxon>Rhodanobacteraceae</taxon>
        <taxon>Luteibacter</taxon>
    </lineage>
</organism>
<evidence type="ECO:0000256" key="5">
    <source>
        <dbReference type="ARBA" id="ARBA00022801"/>
    </source>
</evidence>
<dbReference type="CDD" id="cd03675">
    <property type="entry name" value="NUDIX_Hydrolase"/>
    <property type="match status" value="1"/>
</dbReference>
<dbReference type="InterPro" id="IPR020084">
    <property type="entry name" value="NUDIX_hydrolase_CS"/>
</dbReference>
<dbReference type="Proteomes" id="UP001237737">
    <property type="component" value="Unassembled WGS sequence"/>
</dbReference>
<protein>
    <recommendedName>
        <fullName evidence="4 8">Phosphatase NudJ</fullName>
        <ecNumber evidence="8">3.6.1.-</ecNumber>
    </recommendedName>
</protein>
<evidence type="ECO:0000256" key="6">
    <source>
        <dbReference type="ARBA" id="ARBA00022842"/>
    </source>
</evidence>
<evidence type="ECO:0000256" key="8">
    <source>
        <dbReference type="RuleBase" id="RU364043"/>
    </source>
</evidence>
<gene>
    <name evidence="8" type="primary">nudJ</name>
    <name evidence="10" type="ORF">J2T07_002560</name>
</gene>
<name>A0ABT9SZD7_9GAMM</name>
<dbReference type="InterPro" id="IPR015797">
    <property type="entry name" value="NUDIX_hydrolase-like_dom_sf"/>
</dbReference>
<reference evidence="10 11" key="1">
    <citation type="submission" date="2023-07" db="EMBL/GenBank/DDBJ databases">
        <title>Sorghum-associated microbial communities from plants grown in Nebraska, USA.</title>
        <authorList>
            <person name="Schachtman D."/>
        </authorList>
    </citation>
    <scope>NUCLEOTIDE SEQUENCE [LARGE SCALE GENOMIC DNA]</scope>
    <source>
        <strain evidence="10 11">CC60</strain>
    </source>
</reference>
<comment type="cofactor">
    <cofactor evidence="1 8">
        <name>Mg(2+)</name>
        <dbReference type="ChEBI" id="CHEBI:18420"/>
    </cofactor>
</comment>
<dbReference type="Pfam" id="PF00293">
    <property type="entry name" value="NUDIX"/>
    <property type="match status" value="1"/>
</dbReference>
<evidence type="ECO:0000259" key="9">
    <source>
        <dbReference type="PROSITE" id="PS51462"/>
    </source>
</evidence>